<evidence type="ECO:0000259" key="5">
    <source>
        <dbReference type="Pfam" id="PF13407"/>
    </source>
</evidence>
<organism evidence="6 7">
    <name type="scientific">Candidatus Erysipelatoclostridium merdavium</name>
    <dbReference type="NCBI Taxonomy" id="2838566"/>
    <lineage>
        <taxon>Bacteria</taxon>
        <taxon>Bacillati</taxon>
        <taxon>Bacillota</taxon>
        <taxon>Erysipelotrichia</taxon>
        <taxon>Erysipelotrichales</taxon>
        <taxon>Erysipelotrichales incertae sedis</taxon>
    </lineage>
</organism>
<evidence type="ECO:0000256" key="3">
    <source>
        <dbReference type="ARBA" id="ARBA00022729"/>
    </source>
</evidence>
<keyword evidence="3" id="KW-0732">Signal</keyword>
<dbReference type="SUPFAM" id="SSF53822">
    <property type="entry name" value="Periplasmic binding protein-like I"/>
    <property type="match status" value="1"/>
</dbReference>
<protein>
    <submittedName>
        <fullName evidence="6">Sugar ABC transporter substrate-binding protein</fullName>
    </submittedName>
</protein>
<sequence length="317" mass="35332">MKKINRKSVYIVIILIVALITTLIYKEYQSPSTQNRVFGVTYMTMNNPFYEVINNELIKVIEQHEDQLLVRNPALDVDKQIEQIYSFIDRQVDGIFINPIDSQKITPALKAAHEAGIPVIIVDAPVENPRLVDSTIVSDNYDAGVQCARDMMKKMDSAQIMLLKHTNVKSAKDRIDGFLDTISGNSQYQVIDEGECEGQLELAMPLMEEMLDKNSNVDVVMALNDPSALGALAALESRHINDVIVYGIDGTPDLKSLINSNEMVAGTVAQSPISIGSIAGEKMYELLSGKDIEEEIIIPVHLINKENITFYDETGWQ</sequence>
<feature type="transmembrane region" description="Helical" evidence="4">
    <location>
        <begin position="7"/>
        <end position="25"/>
    </location>
</feature>
<keyword evidence="4" id="KW-1133">Transmembrane helix</keyword>
<evidence type="ECO:0000256" key="4">
    <source>
        <dbReference type="SAM" id="Phobius"/>
    </source>
</evidence>
<name>A0A9D1XL59_9FIRM</name>
<comment type="subcellular location">
    <subcellularLocation>
        <location evidence="1">Cell envelope</location>
    </subcellularLocation>
</comment>
<evidence type="ECO:0000256" key="2">
    <source>
        <dbReference type="ARBA" id="ARBA00007639"/>
    </source>
</evidence>
<reference evidence="6" key="2">
    <citation type="submission" date="2021-04" db="EMBL/GenBank/DDBJ databases">
        <authorList>
            <person name="Gilroy R."/>
        </authorList>
    </citation>
    <scope>NUCLEOTIDE SEQUENCE</scope>
    <source>
        <strain evidence="6">ChiGjej1B1-14440</strain>
    </source>
</reference>
<feature type="domain" description="Periplasmic binding protein" evidence="5">
    <location>
        <begin position="38"/>
        <end position="291"/>
    </location>
</feature>
<dbReference type="Proteomes" id="UP000886724">
    <property type="component" value="Unassembled WGS sequence"/>
</dbReference>
<accession>A0A9D1XL59</accession>
<dbReference type="GO" id="GO:0030313">
    <property type="term" value="C:cell envelope"/>
    <property type="evidence" value="ECO:0007669"/>
    <property type="project" value="UniProtKB-SubCell"/>
</dbReference>
<evidence type="ECO:0000313" key="7">
    <source>
        <dbReference type="Proteomes" id="UP000886724"/>
    </source>
</evidence>
<dbReference type="InterPro" id="IPR025997">
    <property type="entry name" value="SBP_2_dom"/>
</dbReference>
<dbReference type="Pfam" id="PF13407">
    <property type="entry name" value="Peripla_BP_4"/>
    <property type="match status" value="1"/>
</dbReference>
<evidence type="ECO:0000313" key="6">
    <source>
        <dbReference type="EMBL" id="HIX81126.1"/>
    </source>
</evidence>
<gene>
    <name evidence="6" type="ORF">H9980_04020</name>
</gene>
<dbReference type="PANTHER" id="PTHR46847:SF1">
    <property type="entry name" value="D-ALLOSE-BINDING PERIPLASMIC PROTEIN-RELATED"/>
    <property type="match status" value="1"/>
</dbReference>
<evidence type="ECO:0000256" key="1">
    <source>
        <dbReference type="ARBA" id="ARBA00004196"/>
    </source>
</evidence>
<keyword evidence="4" id="KW-0472">Membrane</keyword>
<comment type="caution">
    <text evidence="6">The sequence shown here is derived from an EMBL/GenBank/DDBJ whole genome shotgun (WGS) entry which is preliminary data.</text>
</comment>
<keyword evidence="4" id="KW-0812">Transmembrane</keyword>
<dbReference type="PANTHER" id="PTHR46847">
    <property type="entry name" value="D-ALLOSE-BINDING PERIPLASMIC PROTEIN-RELATED"/>
    <property type="match status" value="1"/>
</dbReference>
<dbReference type="InterPro" id="IPR028082">
    <property type="entry name" value="Peripla_BP_I"/>
</dbReference>
<reference evidence="6" key="1">
    <citation type="journal article" date="2021" name="PeerJ">
        <title>Extensive microbial diversity within the chicken gut microbiome revealed by metagenomics and culture.</title>
        <authorList>
            <person name="Gilroy R."/>
            <person name="Ravi A."/>
            <person name="Getino M."/>
            <person name="Pursley I."/>
            <person name="Horton D.L."/>
            <person name="Alikhan N.F."/>
            <person name="Baker D."/>
            <person name="Gharbi K."/>
            <person name="Hall N."/>
            <person name="Watson M."/>
            <person name="Adriaenssens E.M."/>
            <person name="Foster-Nyarko E."/>
            <person name="Jarju S."/>
            <person name="Secka A."/>
            <person name="Antonio M."/>
            <person name="Oren A."/>
            <person name="Chaudhuri R.R."/>
            <person name="La Ragione R."/>
            <person name="Hildebrand F."/>
            <person name="Pallen M.J."/>
        </authorList>
    </citation>
    <scope>NUCLEOTIDE SEQUENCE</scope>
    <source>
        <strain evidence="6">ChiGjej1B1-14440</strain>
    </source>
</reference>
<proteinExistence type="inferred from homology"/>
<dbReference type="Gene3D" id="3.40.50.2300">
    <property type="match status" value="2"/>
</dbReference>
<dbReference type="AlphaFoldDB" id="A0A9D1XL59"/>
<dbReference type="EMBL" id="DXET01000090">
    <property type="protein sequence ID" value="HIX81126.1"/>
    <property type="molecule type" value="Genomic_DNA"/>
</dbReference>
<dbReference type="CDD" id="cd19971">
    <property type="entry name" value="PBP1_ABC_sugar_binding-like"/>
    <property type="match status" value="1"/>
</dbReference>
<comment type="similarity">
    <text evidence="2">Belongs to the bacterial solute-binding protein 2 family.</text>
</comment>
<dbReference type="GO" id="GO:0030246">
    <property type="term" value="F:carbohydrate binding"/>
    <property type="evidence" value="ECO:0007669"/>
    <property type="project" value="UniProtKB-ARBA"/>
</dbReference>